<dbReference type="EMBL" id="BMHO01000001">
    <property type="protein sequence ID" value="GGD39297.1"/>
    <property type="molecule type" value="Genomic_DNA"/>
</dbReference>
<gene>
    <name evidence="2" type="ORF">GCM10010915_20050</name>
</gene>
<keyword evidence="3" id="KW-1185">Reference proteome</keyword>
<organism evidence="2 3">
    <name type="scientific">Microbacterium faecale</name>
    <dbReference type="NCBI Taxonomy" id="1804630"/>
    <lineage>
        <taxon>Bacteria</taxon>
        <taxon>Bacillati</taxon>
        <taxon>Actinomycetota</taxon>
        <taxon>Actinomycetes</taxon>
        <taxon>Micrococcales</taxon>
        <taxon>Microbacteriaceae</taxon>
        <taxon>Microbacterium</taxon>
    </lineage>
</organism>
<evidence type="ECO:0000256" key="1">
    <source>
        <dbReference type="SAM" id="MobiDB-lite"/>
    </source>
</evidence>
<dbReference type="Proteomes" id="UP000633205">
    <property type="component" value="Unassembled WGS sequence"/>
</dbReference>
<proteinExistence type="predicted"/>
<name>A0A916YBU3_9MICO</name>
<sequence length="79" mass="8058">MSAPLATGLAGGSASADPGDCGAGKVRAQRYRVTAREKTPDYADTSACSCTRTDRLTADTIALSEAVAMSPSTPTPHSR</sequence>
<reference evidence="2" key="2">
    <citation type="submission" date="2020-09" db="EMBL/GenBank/DDBJ databases">
        <authorList>
            <person name="Sun Q."/>
            <person name="Zhou Y."/>
        </authorList>
    </citation>
    <scope>NUCLEOTIDE SEQUENCE</scope>
    <source>
        <strain evidence="2">CGMCC 1.15152</strain>
    </source>
</reference>
<reference evidence="2" key="1">
    <citation type="journal article" date="2014" name="Int. J. Syst. Evol. Microbiol.">
        <title>Complete genome sequence of Corynebacterium casei LMG S-19264T (=DSM 44701T), isolated from a smear-ripened cheese.</title>
        <authorList>
            <consortium name="US DOE Joint Genome Institute (JGI-PGF)"/>
            <person name="Walter F."/>
            <person name="Albersmeier A."/>
            <person name="Kalinowski J."/>
            <person name="Ruckert C."/>
        </authorList>
    </citation>
    <scope>NUCLEOTIDE SEQUENCE</scope>
    <source>
        <strain evidence="2">CGMCC 1.15152</strain>
    </source>
</reference>
<protein>
    <submittedName>
        <fullName evidence="2">Uncharacterized protein</fullName>
    </submittedName>
</protein>
<comment type="caution">
    <text evidence="2">The sequence shown here is derived from an EMBL/GenBank/DDBJ whole genome shotgun (WGS) entry which is preliminary data.</text>
</comment>
<feature type="compositionally biased region" description="Low complexity" evidence="1">
    <location>
        <begin position="1"/>
        <end position="16"/>
    </location>
</feature>
<evidence type="ECO:0000313" key="3">
    <source>
        <dbReference type="Proteomes" id="UP000633205"/>
    </source>
</evidence>
<dbReference type="AlphaFoldDB" id="A0A916YBU3"/>
<feature type="region of interest" description="Disordered" evidence="1">
    <location>
        <begin position="1"/>
        <end position="24"/>
    </location>
</feature>
<evidence type="ECO:0000313" key="2">
    <source>
        <dbReference type="EMBL" id="GGD39297.1"/>
    </source>
</evidence>
<accession>A0A916YBU3</accession>